<dbReference type="Proteomes" id="UP000197007">
    <property type="component" value="Chromosome"/>
</dbReference>
<feature type="signal peptide" evidence="1">
    <location>
        <begin position="1"/>
        <end position="17"/>
    </location>
</feature>
<evidence type="ECO:0000313" key="3">
    <source>
        <dbReference type="Proteomes" id="UP000197007"/>
    </source>
</evidence>
<accession>A0A1Z4BLK2</accession>
<dbReference type="RefSeq" id="WP_088593346.1">
    <property type="nucleotide sequence ID" value="NZ_CP022022.1"/>
</dbReference>
<keyword evidence="3" id="KW-1185">Reference proteome</keyword>
<keyword evidence="1" id="KW-0732">Signal</keyword>
<sequence length="173" mass="19971">MKKLLFILCLFPLLMQAQDKEEAIMVLPDLLVKGEVVNGQQTNTLIVTNYLNGSLLSKGSKTPAVFCKDLNEYKKSFEWILYDLHHLKGHVRGCFFIEFVISKKGKVIINYIEGFDKYTIKESIEFIFDTLLENISPARNEMGEPIETKGFLLIRFDVQTYLPEDFEEIVILP</sequence>
<evidence type="ECO:0008006" key="4">
    <source>
        <dbReference type="Google" id="ProtNLM"/>
    </source>
</evidence>
<evidence type="ECO:0000256" key="1">
    <source>
        <dbReference type="SAM" id="SignalP"/>
    </source>
</evidence>
<dbReference type="EMBL" id="CP022022">
    <property type="protein sequence ID" value="ASF42171.1"/>
    <property type="molecule type" value="Genomic_DNA"/>
</dbReference>
<proteinExistence type="predicted"/>
<name>A0A1Z4BLK2_9FLAO</name>
<organism evidence="2 3">
    <name type="scientific">Capnocytophaga endodontalis</name>
    <dbReference type="NCBI Taxonomy" id="2708117"/>
    <lineage>
        <taxon>Bacteria</taxon>
        <taxon>Pseudomonadati</taxon>
        <taxon>Bacteroidota</taxon>
        <taxon>Flavobacteriia</taxon>
        <taxon>Flavobacteriales</taxon>
        <taxon>Flavobacteriaceae</taxon>
        <taxon>Capnocytophaga</taxon>
    </lineage>
</organism>
<gene>
    <name evidence="2" type="ORF">CBG49_03205</name>
</gene>
<reference evidence="3" key="1">
    <citation type="submission" date="2017-06" db="EMBL/GenBank/DDBJ databases">
        <title>Complete genome sequence of Capnocytophaga sp. KCOM 1579 (=ChDC OS43) isolated from a human refractory periapical abscess lesion.</title>
        <authorList>
            <person name="Kook J.-K."/>
            <person name="Park S.-N."/>
            <person name="Lim Y.K."/>
            <person name="Roh H."/>
        </authorList>
    </citation>
    <scope>NUCLEOTIDE SEQUENCE [LARGE SCALE GENOMIC DNA]</scope>
    <source>
        <strain evidence="3">ChDC OS43</strain>
    </source>
</reference>
<feature type="chain" id="PRO_5011989320" description="TonB C-terminal domain-containing protein" evidence="1">
    <location>
        <begin position="18"/>
        <end position="173"/>
    </location>
</feature>
<protein>
    <recommendedName>
        <fullName evidence="4">TonB C-terminal domain-containing protein</fullName>
    </recommendedName>
</protein>
<dbReference type="AlphaFoldDB" id="A0A1Z4BLK2"/>
<dbReference type="KEGG" id="capn:CBG49_03205"/>
<evidence type="ECO:0000313" key="2">
    <source>
        <dbReference type="EMBL" id="ASF42171.1"/>
    </source>
</evidence>